<reference evidence="3" key="1">
    <citation type="submission" date="2018-01" db="EMBL/GenBank/DDBJ databases">
        <title>Rubneribacter badeniensis gen. nov., sp. nov., and Colonibacter rubneri, gen. nov., sp. nov., WGS of new members of the Eggerthellaceae.</title>
        <authorList>
            <person name="Danylec N."/>
            <person name="Stoll D.A."/>
            <person name="Doetsch A."/>
            <person name="Kulling S.E."/>
            <person name="Huch M."/>
        </authorList>
    </citation>
    <scope>NUCLEOTIDE SEQUENCE [LARGE SCALE GENOMIC DNA]</scope>
    <source>
        <strain evidence="3">ResAG-96</strain>
    </source>
</reference>
<dbReference type="Gene3D" id="3.40.50.150">
    <property type="entry name" value="Vaccinia Virus protein VP39"/>
    <property type="match status" value="1"/>
</dbReference>
<name>A0A2K2UCH1_9ACTN</name>
<dbReference type="InterPro" id="IPR029063">
    <property type="entry name" value="SAM-dependent_MTases_sf"/>
</dbReference>
<dbReference type="OrthoDB" id="9805171at2"/>
<comment type="caution">
    <text evidence="2">The sequence shown here is derived from an EMBL/GenBank/DDBJ whole genome shotgun (WGS) entry which is preliminary data.</text>
</comment>
<evidence type="ECO:0000313" key="2">
    <source>
        <dbReference type="EMBL" id="PNV67984.1"/>
    </source>
</evidence>
<dbReference type="GO" id="GO:0032259">
    <property type="term" value="P:methylation"/>
    <property type="evidence" value="ECO:0007669"/>
    <property type="project" value="UniProtKB-KW"/>
</dbReference>
<dbReference type="Pfam" id="PF13847">
    <property type="entry name" value="Methyltransf_31"/>
    <property type="match status" value="1"/>
</dbReference>
<keyword evidence="2" id="KW-0808">Transferase</keyword>
<evidence type="ECO:0000313" key="3">
    <source>
        <dbReference type="Proteomes" id="UP000236197"/>
    </source>
</evidence>
<dbReference type="CDD" id="cd02440">
    <property type="entry name" value="AdoMet_MTases"/>
    <property type="match status" value="1"/>
</dbReference>
<accession>A0A2K2UCH1</accession>
<proteinExistence type="predicted"/>
<keyword evidence="3" id="KW-1185">Reference proteome</keyword>
<dbReference type="AlphaFoldDB" id="A0A2K2UCH1"/>
<feature type="domain" description="Methyltransferase" evidence="1">
    <location>
        <begin position="34"/>
        <end position="159"/>
    </location>
</feature>
<dbReference type="SUPFAM" id="SSF53335">
    <property type="entry name" value="S-adenosyl-L-methionine-dependent methyltransferases"/>
    <property type="match status" value="1"/>
</dbReference>
<dbReference type="InterPro" id="IPR025714">
    <property type="entry name" value="Methyltranfer_dom"/>
</dbReference>
<organism evidence="2 3">
    <name type="scientific">Enteroscipio rubneri</name>
    <dbReference type="NCBI Taxonomy" id="2070686"/>
    <lineage>
        <taxon>Bacteria</taxon>
        <taxon>Bacillati</taxon>
        <taxon>Actinomycetota</taxon>
        <taxon>Coriobacteriia</taxon>
        <taxon>Eggerthellales</taxon>
        <taxon>Eggerthellaceae</taxon>
        <taxon>Enteroscipio</taxon>
    </lineage>
</organism>
<dbReference type="Proteomes" id="UP000236197">
    <property type="component" value="Unassembled WGS sequence"/>
</dbReference>
<gene>
    <name evidence="2" type="ORF">C2L71_05580</name>
</gene>
<evidence type="ECO:0000259" key="1">
    <source>
        <dbReference type="Pfam" id="PF13847"/>
    </source>
</evidence>
<dbReference type="InterPro" id="IPR050508">
    <property type="entry name" value="Methyltransf_Superfamily"/>
</dbReference>
<dbReference type="EMBL" id="PPEK01000004">
    <property type="protein sequence ID" value="PNV67984.1"/>
    <property type="molecule type" value="Genomic_DNA"/>
</dbReference>
<dbReference type="PANTHER" id="PTHR42912">
    <property type="entry name" value="METHYLTRANSFERASE"/>
    <property type="match status" value="1"/>
</dbReference>
<keyword evidence="2" id="KW-0489">Methyltransferase</keyword>
<dbReference type="GO" id="GO:0008168">
    <property type="term" value="F:methyltransferase activity"/>
    <property type="evidence" value="ECO:0007669"/>
    <property type="project" value="UniProtKB-KW"/>
</dbReference>
<protein>
    <submittedName>
        <fullName evidence="2">Class I SAM-dependent methyltransferase</fullName>
    </submittedName>
</protein>
<sequence length="227" mass="24313">MRMDAERDCYYEAMPREGHVVGRCEMLLPDQLVGKSVLDLGCRRGKGACKIADLVGPDGAVLGVDPSEAYVEAARAYVAEHQMRRARVAGAIDPTFWRAPFEDLRQAGIEDASVDLVFVNSVLNLAWDREAALREIARVLAPGGALHHAGVFAEEPLPAEEARALAAVGNAFGAAPSAAEFEADARRAGFARCEFGAALAAEPDGDDAVPVLAGRRFRATVVRAWVR</sequence>